<evidence type="ECO:0000313" key="3">
    <source>
        <dbReference type="Proteomes" id="UP000326924"/>
    </source>
</evidence>
<keyword evidence="1" id="KW-0472">Membrane</keyword>
<comment type="caution">
    <text evidence="2">The sequence shown here is derived from an EMBL/GenBank/DDBJ whole genome shotgun (WGS) entry which is preliminary data.</text>
</comment>
<gene>
    <name evidence="2" type="ORF">FN846DRAFT_410333</name>
</gene>
<feature type="transmembrane region" description="Helical" evidence="1">
    <location>
        <begin position="16"/>
        <end position="35"/>
    </location>
</feature>
<feature type="transmembrane region" description="Helical" evidence="1">
    <location>
        <begin position="59"/>
        <end position="77"/>
    </location>
</feature>
<keyword evidence="1" id="KW-0812">Transmembrane</keyword>
<reference evidence="2 3" key="1">
    <citation type="submission" date="2019-09" db="EMBL/GenBank/DDBJ databases">
        <title>Draft genome of the ectomycorrhizal ascomycete Sphaerosporella brunnea.</title>
        <authorList>
            <consortium name="DOE Joint Genome Institute"/>
            <person name="Benucci G.M."/>
            <person name="Marozzi G."/>
            <person name="Antonielli L."/>
            <person name="Sanchez S."/>
            <person name="Marco P."/>
            <person name="Wang X."/>
            <person name="Falini L.B."/>
            <person name="Barry K."/>
            <person name="Haridas S."/>
            <person name="Lipzen A."/>
            <person name="Labutti K."/>
            <person name="Grigoriev I.V."/>
            <person name="Murat C."/>
            <person name="Martin F."/>
            <person name="Albertini E."/>
            <person name="Donnini D."/>
            <person name="Bonito G."/>
        </authorList>
    </citation>
    <scope>NUCLEOTIDE SEQUENCE [LARGE SCALE GENOMIC DNA]</scope>
    <source>
        <strain evidence="2 3">Sb_GMNB300</strain>
    </source>
</reference>
<dbReference type="Proteomes" id="UP000326924">
    <property type="component" value="Unassembled WGS sequence"/>
</dbReference>
<organism evidence="2 3">
    <name type="scientific">Sphaerosporella brunnea</name>
    <dbReference type="NCBI Taxonomy" id="1250544"/>
    <lineage>
        <taxon>Eukaryota</taxon>
        <taxon>Fungi</taxon>
        <taxon>Dikarya</taxon>
        <taxon>Ascomycota</taxon>
        <taxon>Pezizomycotina</taxon>
        <taxon>Pezizomycetes</taxon>
        <taxon>Pezizales</taxon>
        <taxon>Pyronemataceae</taxon>
        <taxon>Sphaerosporella</taxon>
    </lineage>
</organism>
<evidence type="ECO:0000256" key="1">
    <source>
        <dbReference type="SAM" id="Phobius"/>
    </source>
</evidence>
<accession>A0A5J5EFM7</accession>
<evidence type="ECO:0000313" key="2">
    <source>
        <dbReference type="EMBL" id="KAA8894492.1"/>
    </source>
</evidence>
<dbReference type="AlphaFoldDB" id="A0A5J5EFM7"/>
<dbReference type="InParanoid" id="A0A5J5EFM7"/>
<sequence length="90" mass="10551">MQALASRTERRRAGRLISIPVFHVRFSFFVLGWTVQIRSGGRQRHCTTCRVPRAARKRIFTSAVIAAMMMMMMRRVFRSPHRHRACFATQ</sequence>
<protein>
    <submittedName>
        <fullName evidence="2">Uncharacterized protein</fullName>
    </submittedName>
</protein>
<name>A0A5J5EFM7_9PEZI</name>
<dbReference type="EMBL" id="VXIS01000336">
    <property type="protein sequence ID" value="KAA8894492.1"/>
    <property type="molecule type" value="Genomic_DNA"/>
</dbReference>
<proteinExistence type="predicted"/>
<keyword evidence="1" id="KW-1133">Transmembrane helix</keyword>
<keyword evidence="3" id="KW-1185">Reference proteome</keyword>